<protein>
    <submittedName>
        <fullName evidence="1">Uncharacterized protein</fullName>
    </submittedName>
</protein>
<dbReference type="EMBL" id="FOPJ01000013">
    <property type="protein sequence ID" value="SFG76204.1"/>
    <property type="molecule type" value="Genomic_DNA"/>
</dbReference>
<sequence>MWLAPACVLGSYPALLDSHGVLVFAVDGGVVCCRCAVIFGGVLVGDQFLRPAKCGLTPLLTPGDLYWVVRSLRFEV</sequence>
<keyword evidence="2" id="KW-1185">Reference proteome</keyword>
<evidence type="ECO:0000313" key="2">
    <source>
        <dbReference type="Proteomes" id="UP000199065"/>
    </source>
</evidence>
<organism evidence="1 2">
    <name type="scientific">Corynebacterium spheniscorum</name>
    <dbReference type="NCBI Taxonomy" id="185761"/>
    <lineage>
        <taxon>Bacteria</taxon>
        <taxon>Bacillati</taxon>
        <taxon>Actinomycetota</taxon>
        <taxon>Actinomycetes</taxon>
        <taxon>Mycobacteriales</taxon>
        <taxon>Corynebacteriaceae</taxon>
        <taxon>Corynebacterium</taxon>
    </lineage>
</organism>
<reference evidence="1 2" key="1">
    <citation type="submission" date="2016-10" db="EMBL/GenBank/DDBJ databases">
        <authorList>
            <person name="de Groot N.N."/>
        </authorList>
    </citation>
    <scope>NUCLEOTIDE SEQUENCE [LARGE SCALE GENOMIC DNA]</scope>
    <source>
        <strain>J11</strain>
        <strain evidence="2">PG 39</strain>
    </source>
</reference>
<dbReference type="Proteomes" id="UP000199065">
    <property type="component" value="Unassembled WGS sequence"/>
</dbReference>
<evidence type="ECO:0000313" key="1">
    <source>
        <dbReference type="EMBL" id="SFG76204.1"/>
    </source>
</evidence>
<dbReference type="AlphaFoldDB" id="A0A1I2UGC7"/>
<accession>A0A1I2UGC7</accession>
<proteinExistence type="predicted"/>
<name>A0A1I2UGC7_9CORY</name>
<gene>
    <name evidence="1" type="ORF">SAMN05660282_01877</name>
</gene>